<evidence type="ECO:0000256" key="1">
    <source>
        <dbReference type="SAM" id="MobiDB-lite"/>
    </source>
</evidence>
<evidence type="ECO:0000313" key="3">
    <source>
        <dbReference type="Proteomes" id="UP001159363"/>
    </source>
</evidence>
<reference evidence="2 3" key="1">
    <citation type="submission" date="2023-02" db="EMBL/GenBank/DDBJ databases">
        <title>LHISI_Scaffold_Assembly.</title>
        <authorList>
            <person name="Stuart O.P."/>
            <person name="Cleave R."/>
            <person name="Magrath M.J.L."/>
            <person name="Mikheyev A.S."/>
        </authorList>
    </citation>
    <scope>NUCLEOTIDE SEQUENCE [LARGE SCALE GENOMIC DNA]</scope>
    <source>
        <strain evidence="2">Daus_M_001</strain>
        <tissue evidence="2">Leg muscle</tissue>
    </source>
</reference>
<keyword evidence="3" id="KW-1185">Reference proteome</keyword>
<dbReference type="EMBL" id="JARBHB010000002">
    <property type="protein sequence ID" value="KAJ8893528.1"/>
    <property type="molecule type" value="Genomic_DNA"/>
</dbReference>
<organism evidence="2 3">
    <name type="scientific">Dryococelus australis</name>
    <dbReference type="NCBI Taxonomy" id="614101"/>
    <lineage>
        <taxon>Eukaryota</taxon>
        <taxon>Metazoa</taxon>
        <taxon>Ecdysozoa</taxon>
        <taxon>Arthropoda</taxon>
        <taxon>Hexapoda</taxon>
        <taxon>Insecta</taxon>
        <taxon>Pterygota</taxon>
        <taxon>Neoptera</taxon>
        <taxon>Polyneoptera</taxon>
        <taxon>Phasmatodea</taxon>
        <taxon>Verophasmatodea</taxon>
        <taxon>Anareolatae</taxon>
        <taxon>Phasmatidae</taxon>
        <taxon>Eurycanthinae</taxon>
        <taxon>Dryococelus</taxon>
    </lineage>
</organism>
<feature type="region of interest" description="Disordered" evidence="1">
    <location>
        <begin position="391"/>
        <end position="412"/>
    </location>
</feature>
<comment type="caution">
    <text evidence="2">The sequence shown here is derived from an EMBL/GenBank/DDBJ whole genome shotgun (WGS) entry which is preliminary data.</text>
</comment>
<sequence>MQQYNARPRTAFIIQQDLQNVDTTPWPARSPNLSPSEHSLIYMCSRWKHSGMYLRTSSAPCMMECLVASPPVERREEAVPHIELVLCKTVSKSASSEHQFMKLPIKYSTVAKLVSLFPHTVALRDGVEIWTTILHRALESRVGSGAGIQGRGKREILEKTRRPAASSRTILTCVNPGVTLPGIEPGSPSNTGMKGLGKREVPEKTPSTSDIVRNDSHMGKIRVEQWSVNIWAVSVSGLWVCDSEARIARAGEAGTPRENSSTNGIVRHSSDVRRSGESLHLESNPVRLGERRQVQLFFSECGCAPLPQHVAVACGEVVFAPHCVDSPKQVRLFFSECGCAPLPQHVGVACESGTAALPYSACVNPDSALVGSEVLRADEVMDVSMERRWNERAGGGGRQIPEKTRRPSSGTIPTCENGVPGRGLNTVYALVAGEQFNRSATADPVAGFTRCEMPTLHENFLHKFVCKANLARNEKIEPVLFFSCKAMQVAILLVLVCCSCDLIKYQLSCMACQNKIHACAILLQTTIIPSKVNAYLPRTGAELLLRTTMASLMITGTLRVPLGITLCEAMLNTESTDFTDAAELTKCGDKCGAKCGVECESVPRKQGAEFPGLLYGYLFRIPDPLRPSPNPSAVIDHPPSHPPPPTLTILLHNELYLLSICHVGGTRAGTRNPPTTGTIEQTIQFVESRGHHESLFTSRKNAVIAGYREQPQGVASGVFSLTSRVWGVVGGAGVRGAGVVSGMPVECDFGGRFRESAVCDSSVILRDLIMIALPESVCWSSQVLTHRRPDYVCYQPA</sequence>
<gene>
    <name evidence="2" type="ORF">PR048_006126</name>
</gene>
<feature type="region of interest" description="Disordered" evidence="1">
    <location>
        <begin position="181"/>
        <end position="213"/>
    </location>
</feature>
<dbReference type="Proteomes" id="UP001159363">
    <property type="component" value="Chromosome 2"/>
</dbReference>
<name>A0ABQ9ICB0_9NEOP</name>
<evidence type="ECO:0000313" key="2">
    <source>
        <dbReference type="EMBL" id="KAJ8893528.1"/>
    </source>
</evidence>
<proteinExistence type="predicted"/>
<protein>
    <submittedName>
        <fullName evidence="2">Uncharacterized protein</fullName>
    </submittedName>
</protein>
<accession>A0ABQ9ICB0</accession>